<keyword evidence="3" id="KW-0812">Transmembrane</keyword>
<dbReference type="GO" id="GO:0035556">
    <property type="term" value="P:intracellular signal transduction"/>
    <property type="evidence" value="ECO:0007669"/>
    <property type="project" value="InterPro"/>
</dbReference>
<dbReference type="GO" id="GO:0016042">
    <property type="term" value="P:lipid catabolic process"/>
    <property type="evidence" value="ECO:0007669"/>
    <property type="project" value="UniProtKB-KW"/>
</dbReference>
<accession>A0A0D3KZL4</accession>
<evidence type="ECO:0000313" key="5">
    <source>
        <dbReference type="EnsemblProtists" id="EOD41199"/>
    </source>
</evidence>
<dbReference type="Gene3D" id="3.20.20.190">
    <property type="entry name" value="Phosphatidylinositol (PI) phosphodiesterase"/>
    <property type="match status" value="1"/>
</dbReference>
<dbReference type="GO" id="GO:0004435">
    <property type="term" value="F:phosphatidylinositol-4,5-bisphosphate phospholipase C activity"/>
    <property type="evidence" value="ECO:0007669"/>
    <property type="project" value="UniProtKB-EC"/>
</dbReference>
<dbReference type="eggNOG" id="KOG0169">
    <property type="taxonomic scope" value="Eukaryota"/>
</dbReference>
<comment type="catalytic activity">
    <reaction evidence="1">
        <text>a 1,2-diacyl-sn-glycero-3-phospho-(1D-myo-inositol-4,5-bisphosphate) + H2O = 1D-myo-inositol 1,4,5-trisphosphate + a 1,2-diacyl-sn-glycerol + H(+)</text>
        <dbReference type="Rhea" id="RHEA:33179"/>
        <dbReference type="ChEBI" id="CHEBI:15377"/>
        <dbReference type="ChEBI" id="CHEBI:15378"/>
        <dbReference type="ChEBI" id="CHEBI:17815"/>
        <dbReference type="ChEBI" id="CHEBI:58456"/>
        <dbReference type="ChEBI" id="CHEBI:203600"/>
        <dbReference type="EC" id="3.1.4.11"/>
    </reaction>
</comment>
<reference evidence="5" key="2">
    <citation type="submission" date="2024-10" db="UniProtKB">
        <authorList>
            <consortium name="EnsemblProtists"/>
        </authorList>
    </citation>
    <scope>IDENTIFICATION</scope>
</reference>
<feature type="compositionally biased region" description="Low complexity" evidence="2">
    <location>
        <begin position="1432"/>
        <end position="1448"/>
    </location>
</feature>
<dbReference type="CDD" id="cd08558">
    <property type="entry name" value="PI-PLCc_eukaryota"/>
    <property type="match status" value="1"/>
</dbReference>
<dbReference type="Pfam" id="PF00388">
    <property type="entry name" value="PI-PLC-X"/>
    <property type="match status" value="1"/>
</dbReference>
<dbReference type="HOGENOM" id="CLU_241164_0_0_1"/>
<evidence type="ECO:0000256" key="3">
    <source>
        <dbReference type="SAM" id="Phobius"/>
    </source>
</evidence>
<evidence type="ECO:0000259" key="4">
    <source>
        <dbReference type="SMART" id="SM00148"/>
    </source>
</evidence>
<dbReference type="PANTHER" id="PTHR10336">
    <property type="entry name" value="PHOSPHOINOSITIDE-SPECIFIC PHOSPHOLIPASE C FAMILY PROTEIN"/>
    <property type="match status" value="1"/>
</dbReference>
<reference evidence="6" key="1">
    <citation type="journal article" date="2013" name="Nature">
        <title>Pan genome of the phytoplankton Emiliania underpins its global distribution.</title>
        <authorList>
            <person name="Read B.A."/>
            <person name="Kegel J."/>
            <person name="Klute M.J."/>
            <person name="Kuo A."/>
            <person name="Lefebvre S.C."/>
            <person name="Maumus F."/>
            <person name="Mayer C."/>
            <person name="Miller J."/>
            <person name="Monier A."/>
            <person name="Salamov A."/>
            <person name="Young J."/>
            <person name="Aguilar M."/>
            <person name="Claverie J.M."/>
            <person name="Frickenhaus S."/>
            <person name="Gonzalez K."/>
            <person name="Herman E.K."/>
            <person name="Lin Y.C."/>
            <person name="Napier J."/>
            <person name="Ogata H."/>
            <person name="Sarno A.F."/>
            <person name="Shmutz J."/>
            <person name="Schroeder D."/>
            <person name="de Vargas C."/>
            <person name="Verret F."/>
            <person name="von Dassow P."/>
            <person name="Valentin K."/>
            <person name="Van de Peer Y."/>
            <person name="Wheeler G."/>
            <person name="Dacks J.B."/>
            <person name="Delwiche C.F."/>
            <person name="Dyhrman S.T."/>
            <person name="Glockner G."/>
            <person name="John U."/>
            <person name="Richards T."/>
            <person name="Worden A.Z."/>
            <person name="Zhang X."/>
            <person name="Grigoriev I.V."/>
            <person name="Allen A.E."/>
            <person name="Bidle K."/>
            <person name="Borodovsky M."/>
            <person name="Bowler C."/>
            <person name="Brownlee C."/>
            <person name="Cock J.M."/>
            <person name="Elias M."/>
            <person name="Gladyshev V.N."/>
            <person name="Groth M."/>
            <person name="Guda C."/>
            <person name="Hadaegh A."/>
            <person name="Iglesias-Rodriguez M.D."/>
            <person name="Jenkins J."/>
            <person name="Jones B.M."/>
            <person name="Lawson T."/>
            <person name="Leese F."/>
            <person name="Lindquist E."/>
            <person name="Lobanov A."/>
            <person name="Lomsadze A."/>
            <person name="Malik S.B."/>
            <person name="Marsh M.E."/>
            <person name="Mackinder L."/>
            <person name="Mock T."/>
            <person name="Mueller-Roeber B."/>
            <person name="Pagarete A."/>
            <person name="Parker M."/>
            <person name="Probert I."/>
            <person name="Quesneville H."/>
            <person name="Raines C."/>
            <person name="Rensing S.A."/>
            <person name="Riano-Pachon D.M."/>
            <person name="Richier S."/>
            <person name="Rokitta S."/>
            <person name="Shiraiwa Y."/>
            <person name="Soanes D.M."/>
            <person name="van der Giezen M."/>
            <person name="Wahlund T.M."/>
            <person name="Williams B."/>
            <person name="Wilson W."/>
            <person name="Wolfe G."/>
            <person name="Wurch L.L."/>
        </authorList>
    </citation>
    <scope>NUCLEOTIDE SEQUENCE</scope>
</reference>
<feature type="compositionally biased region" description="Basic residues" evidence="2">
    <location>
        <begin position="1552"/>
        <end position="1561"/>
    </location>
</feature>
<evidence type="ECO:0000256" key="1">
    <source>
        <dbReference type="RuleBase" id="RU361133"/>
    </source>
</evidence>
<dbReference type="SUPFAM" id="SSF51695">
    <property type="entry name" value="PLC-like phosphodiesterases"/>
    <property type="match status" value="1"/>
</dbReference>
<dbReference type="PANTHER" id="PTHR10336:SF209">
    <property type="entry name" value="PHOSPHOINOSITIDE PHOSPHOLIPASE C"/>
    <property type="match status" value="1"/>
</dbReference>
<feature type="compositionally biased region" description="Basic and acidic residues" evidence="2">
    <location>
        <begin position="761"/>
        <end position="790"/>
    </location>
</feature>
<dbReference type="RefSeq" id="XP_005793628.1">
    <property type="nucleotide sequence ID" value="XM_005793571.1"/>
</dbReference>
<keyword evidence="1" id="KW-0443">Lipid metabolism</keyword>
<feature type="domain" description="Phosphatidylinositol-specific phospholipase C X" evidence="4">
    <location>
        <begin position="1221"/>
        <end position="1366"/>
    </location>
</feature>
<feature type="region of interest" description="Disordered" evidence="2">
    <location>
        <begin position="904"/>
        <end position="946"/>
    </location>
</feature>
<feature type="region of interest" description="Disordered" evidence="2">
    <location>
        <begin position="1133"/>
        <end position="1163"/>
    </location>
</feature>
<feature type="transmembrane region" description="Helical" evidence="3">
    <location>
        <begin position="253"/>
        <end position="275"/>
    </location>
</feature>
<feature type="compositionally biased region" description="Low complexity" evidence="2">
    <location>
        <begin position="791"/>
        <end position="801"/>
    </location>
</feature>
<dbReference type="InterPro" id="IPR001192">
    <property type="entry name" value="PI-PLC_fam"/>
</dbReference>
<dbReference type="EnsemblProtists" id="EOD41199">
    <property type="protein sequence ID" value="EOD41199"/>
    <property type="gene ID" value="EMIHUDRAFT_433274"/>
</dbReference>
<feature type="compositionally biased region" description="Polar residues" evidence="2">
    <location>
        <begin position="1133"/>
        <end position="1148"/>
    </location>
</feature>
<dbReference type="KEGG" id="ehx:EMIHUDRAFT_433274"/>
<organism evidence="5 6">
    <name type="scientific">Emiliania huxleyi (strain CCMP1516)</name>
    <dbReference type="NCBI Taxonomy" id="280463"/>
    <lineage>
        <taxon>Eukaryota</taxon>
        <taxon>Haptista</taxon>
        <taxon>Haptophyta</taxon>
        <taxon>Prymnesiophyceae</taxon>
        <taxon>Isochrysidales</taxon>
        <taxon>Noelaerhabdaceae</taxon>
        <taxon>Emiliania</taxon>
    </lineage>
</organism>
<sequence length="1692" mass="178290">MSQMRYLDPADPEAPLREVWGPVPRPVDQLWQLNSSAELVLFALTCVLHLATICAAVGLGFGREAVPAQEDYFGCSGNISGLVGEEHVAAAAAAAVDMILSRALLAEAFLMAACLTFLATRRCSAALAMGVLGWHILQYTPAALASSSHPDALCDLVLRRERAARAPASEGWELVAYGELSLSLDGYMWVLTLLPLLASCVLLSLLLVRLRVAKATEAMRIAELRLRSSSRESQLSVPSSTVRMKRAIRTSDALAAADFCSAVTACFTAAAPLLLPQLPSLRCEQSLYSPSHECPDGGRAGVGLSLALVLAYYPLLLLLNARLRGGFGGARRPMPFGRVAVAVALLAALGARASLLVLLPVTLLNVLSTVLQALSAAATLHMFRSVRAASRSQLRALRNIRNGTFHPVPLRFQSVLRVKDASDIEALLRGCTAVRVDGVVVRRVPTRRERAAASCARVRARLGQSACGGWLLRVPARVGEALLSALGCLCCCCPTPVRATARAARSSLGRLLGGGRPAPRGGDSFHSSVDSEQGLGSSSEGRRRGAAKPSELSILPSSERQVLVQLSSDLATINICCPSGHRAGARLLRDGHESGQLPSFTALLEFSKPAEAAPWLALGRLLEAPPDVLPRRWRALYLRAFTASCSQPALGLVVPVELDAFLRRLNLDPQAARPPPSAPRARTPGPVVLSHEHDQRGAEQPPLSALVGFTRACSLLRPVARCRRLDDELKSLGQPPPRSLSKEAFLRLMRALRRPLGPADVRPDAAEADRRRRCEQGRRTLPDSDDESRRSLGSRYSGSGRFGSSRFSLLWERPEQHSETRVARGGSHENLFSSWSGLGRRRATTEQVKCSLGREEIDKIVKPGATEAEARGAIALEQILKKERFTQPEEGGELVLAKGRSMSFTSHASGGSSDEELDESSKLSERTESVASRSGEASRSAERRERAGLAGMIGASLRSLVPPLSPAKPAAPRRQRSHDGAAAEIALADIAEAAPAPARPPTRVAPPRRQRSYDSVAGGLTSSLPLVVSRHRRQASDSDLCGSGGSEGHRGLAGSGTAPRRHQRQLSWNAPLRRLGHPGGGTPPQLEVQLPGESLARRRSSELSASLPDGGRAQALFGAVTAIQSFRSRIRVSQLSPEQARGSDTGSALSAHGHRRARPRGQATAVARAGQEGDAEARAAFEAYATRVNGALRLSRDELLGVVSDPELNGAVHPRESAVWHDMTQPLSSYLIFTSHNTYLVGEQVVGLSLAAAYSRAIAMGCRCVELDCWDGGAPSYEPILTHGKTLTSNIKARDAIATIAAAYEALPPAARTPLVLSLEMHCTPPQQVKLAELFKAALGERLLPPGDGVLRSPLELMGRILLKGRVVPTTHPAFKGSSAAAALPPRPAAQGSSEDAAPAACDAHASVRQLSNVFAPQRSESGLSIGSLQRGESSSSNGTAAGSAAGSLQRADSKASVAGSLQRGESAGSVAASLPRDESRDSVVGPLQRGESAPVIGSLQRGESTSSVYSDYSVGTAACSNYSGTTADSPRHRDGSPERRAAAAGVGDGKRRPRRPRPRGASRVCSKASAALSYLSTAGRSAAGGGGSGSTVHSGRLSMVSFDDAAPVSRSFFVQLRSCDGARPQLWLHGERRAELAAGGQAAPPEGEQQEAGPRGDAKGGGLPETADALLSEVSAVGPLPSGPAAAVAAA</sequence>
<feature type="region of interest" description="Disordered" evidence="2">
    <location>
        <begin position="959"/>
        <end position="1065"/>
    </location>
</feature>
<feature type="compositionally biased region" description="Polar residues" evidence="2">
    <location>
        <begin position="525"/>
        <end position="535"/>
    </location>
</feature>
<dbReference type="Proteomes" id="UP000013827">
    <property type="component" value="Unassembled WGS sequence"/>
</dbReference>
<feature type="compositionally biased region" description="Basic and acidic residues" evidence="2">
    <location>
        <begin position="919"/>
        <end position="928"/>
    </location>
</feature>
<feature type="transmembrane region" description="Helical" evidence="3">
    <location>
        <begin position="108"/>
        <end position="137"/>
    </location>
</feature>
<feature type="transmembrane region" description="Helical" evidence="3">
    <location>
        <begin position="39"/>
        <end position="61"/>
    </location>
</feature>
<dbReference type="PRINTS" id="PR00390">
    <property type="entry name" value="PHPHLIPASEC"/>
</dbReference>
<feature type="region of interest" description="Disordered" evidence="2">
    <location>
        <begin position="1637"/>
        <end position="1669"/>
    </location>
</feature>
<dbReference type="GeneID" id="17286469"/>
<dbReference type="InterPro" id="IPR017946">
    <property type="entry name" value="PLC-like_Pdiesterase_TIM-brl"/>
</dbReference>
<feature type="compositionally biased region" description="Low complexity" evidence="2">
    <location>
        <begin position="929"/>
        <end position="938"/>
    </location>
</feature>
<dbReference type="STRING" id="2903.R1G5T8"/>
<dbReference type="SMART" id="SM00148">
    <property type="entry name" value="PLCXc"/>
    <property type="match status" value="1"/>
</dbReference>
<feature type="compositionally biased region" description="Gly residues" evidence="2">
    <location>
        <begin position="1042"/>
        <end position="1054"/>
    </location>
</feature>
<feature type="region of interest" description="Disordered" evidence="2">
    <location>
        <begin position="511"/>
        <end position="551"/>
    </location>
</feature>
<evidence type="ECO:0000256" key="2">
    <source>
        <dbReference type="SAM" id="MobiDB-lite"/>
    </source>
</evidence>
<feature type="compositionally biased region" description="Low complexity" evidence="2">
    <location>
        <begin position="982"/>
        <end position="996"/>
    </location>
</feature>
<feature type="compositionally biased region" description="Low complexity" evidence="2">
    <location>
        <begin position="1637"/>
        <end position="1656"/>
    </location>
</feature>
<dbReference type="InterPro" id="IPR000909">
    <property type="entry name" value="PLipase_C_PInositol-sp_X_dom"/>
</dbReference>
<keyword evidence="1" id="KW-0378">Hydrolase</keyword>
<feature type="compositionally biased region" description="Basic and acidic residues" evidence="2">
    <location>
        <begin position="1530"/>
        <end position="1542"/>
    </location>
</feature>
<name>A0A0D3KZL4_EMIH1</name>
<proteinExistence type="predicted"/>
<feature type="transmembrane region" description="Helical" evidence="3">
    <location>
        <begin position="187"/>
        <end position="210"/>
    </location>
</feature>
<feature type="region of interest" description="Disordered" evidence="2">
    <location>
        <begin position="1376"/>
        <end position="1401"/>
    </location>
</feature>
<dbReference type="EC" id="3.1.4.11" evidence="1"/>
<keyword evidence="6" id="KW-1185">Reference proteome</keyword>
<dbReference type="PROSITE" id="PS50007">
    <property type="entry name" value="PIPLC_X_DOMAIN"/>
    <property type="match status" value="1"/>
</dbReference>
<feature type="region of interest" description="Disordered" evidence="2">
    <location>
        <begin position="757"/>
        <end position="801"/>
    </location>
</feature>
<evidence type="ECO:0000313" key="6">
    <source>
        <dbReference type="Proteomes" id="UP000013827"/>
    </source>
</evidence>
<keyword evidence="3" id="KW-1133">Transmembrane helix</keyword>
<feature type="region of interest" description="Disordered" evidence="2">
    <location>
        <begin position="669"/>
        <end position="700"/>
    </location>
</feature>
<feature type="transmembrane region" description="Helical" evidence="3">
    <location>
        <begin position="339"/>
        <end position="358"/>
    </location>
</feature>
<dbReference type="PaxDb" id="2903-EOD41199"/>
<keyword evidence="1" id="KW-0442">Lipid degradation</keyword>
<feature type="transmembrane region" description="Helical" evidence="3">
    <location>
        <begin position="300"/>
        <end position="319"/>
    </location>
</feature>
<keyword evidence="3" id="KW-0472">Membrane</keyword>
<feature type="region of interest" description="Disordered" evidence="2">
    <location>
        <begin position="1423"/>
        <end position="1507"/>
    </location>
</feature>
<protein>
    <recommendedName>
        <fullName evidence="1">Phosphoinositide phospholipase C</fullName>
        <ecNumber evidence="1">3.1.4.11</ecNumber>
    </recommendedName>
</protein>
<feature type="region of interest" description="Disordered" evidence="2">
    <location>
        <begin position="1522"/>
        <end position="1567"/>
    </location>
</feature>